<dbReference type="InterPro" id="IPR050039">
    <property type="entry name" value="MAB_1171c-like"/>
</dbReference>
<evidence type="ECO:0000313" key="2">
    <source>
        <dbReference type="EMBL" id="PXY16507.1"/>
    </source>
</evidence>
<keyword evidence="2" id="KW-0614">Plasmid</keyword>
<name>A0A2V4AES5_9PSEU</name>
<gene>
    <name evidence="2" type="ORF">BAY60_35465</name>
</gene>
<protein>
    <recommendedName>
        <fullName evidence="1">DUF6545 domain-containing protein</fullName>
    </recommendedName>
</protein>
<dbReference type="Proteomes" id="UP000249915">
    <property type="component" value="Plasmid pPmurDSM45305"/>
</dbReference>
<dbReference type="InterPro" id="IPR046675">
    <property type="entry name" value="DUF6545"/>
</dbReference>
<sequence>MAAATLFYVVALAGAVAVVVRVARLRRSPNRPAARAYIALLAALTLTFAVMATPTQAWINQRVLDGGKLLGNVSTLVAAYAVVALHSYTRWPAEQAWPRLRWRLALLLAACGTLVVTFALPHPVPLTGSFDGLYALDPSLAVYTTAYALFLGLALADHVRLSLAFARAAPRFLRAGLRLLAVAGVGGLLYAASKLAIVVHRLATGATHQPGNDAGVCHGAFSSLGCTVAVGGPGLVGLLAVAGVLAWAASARLENLAHWTSILRTYRRLEPLWQAVTAAVPEARGDRATAAELAEPRELTWRLARRYVEIRDGLLLLSRYRTHHPQPGKSTAAAEARAIQAAIEAKQTGRPGRDGAASLAVPSGQLAVDTDTAWLEQVAAAYTRLPRRPPETPEGTAP</sequence>
<evidence type="ECO:0000259" key="1">
    <source>
        <dbReference type="Pfam" id="PF20182"/>
    </source>
</evidence>
<organism evidence="2 3">
    <name type="scientific">Prauserella muralis</name>
    <dbReference type="NCBI Taxonomy" id="588067"/>
    <lineage>
        <taxon>Bacteria</taxon>
        <taxon>Bacillati</taxon>
        <taxon>Actinomycetota</taxon>
        <taxon>Actinomycetes</taxon>
        <taxon>Pseudonocardiales</taxon>
        <taxon>Pseudonocardiaceae</taxon>
        <taxon>Prauserella</taxon>
    </lineage>
</organism>
<accession>A0A2V4AES5</accession>
<geneLocation type="plasmid" evidence="3">
    <name>ppmurdsm45305</name>
</geneLocation>
<proteinExistence type="predicted"/>
<dbReference type="RefSeq" id="WP_112278752.1">
    <property type="nucleotide sequence ID" value="NZ_CM009984.1"/>
</dbReference>
<reference evidence="2 3" key="1">
    <citation type="submission" date="2016-07" db="EMBL/GenBank/DDBJ databases">
        <title>Draft genome sequence of Prauserella muralis DSM 45305, isolated from a mould-covered wall in an indoor environment.</title>
        <authorList>
            <person name="Ruckert C."/>
            <person name="Albersmeier A."/>
            <person name="Jiang C.-L."/>
            <person name="Jiang Y."/>
            <person name="Kalinowski J."/>
            <person name="Schneider O."/>
            <person name="Winkler A."/>
            <person name="Zotchev S.B."/>
        </authorList>
    </citation>
    <scope>NUCLEOTIDE SEQUENCE [LARGE SCALE GENOMIC DNA]</scope>
    <source>
        <strain evidence="2 3">DSM 45305</strain>
        <plasmid evidence="3">ppmurdsm45305</plasmid>
    </source>
</reference>
<comment type="caution">
    <text evidence="2">The sequence shown here is derived from an EMBL/GenBank/DDBJ whole genome shotgun (WGS) entry which is preliminary data.</text>
</comment>
<dbReference type="NCBIfam" id="NF042915">
    <property type="entry name" value="MAB_1171c_fam"/>
    <property type="match status" value="1"/>
</dbReference>
<feature type="domain" description="DUF6545" evidence="1">
    <location>
        <begin position="259"/>
        <end position="383"/>
    </location>
</feature>
<dbReference type="Pfam" id="PF20182">
    <property type="entry name" value="DUF6545"/>
    <property type="match status" value="1"/>
</dbReference>
<dbReference type="OrthoDB" id="3685619at2"/>
<dbReference type="EMBL" id="MASW01000024">
    <property type="protein sequence ID" value="PXY16507.1"/>
    <property type="molecule type" value="Genomic_DNA"/>
</dbReference>
<dbReference type="AlphaFoldDB" id="A0A2V4AES5"/>
<keyword evidence="3" id="KW-1185">Reference proteome</keyword>
<evidence type="ECO:0000313" key="3">
    <source>
        <dbReference type="Proteomes" id="UP000249915"/>
    </source>
</evidence>